<evidence type="ECO:0000313" key="1">
    <source>
        <dbReference type="EMBL" id="QNN51772.1"/>
    </source>
</evidence>
<proteinExistence type="predicted"/>
<gene>
    <name evidence="1" type="ORF">H9L09_14620</name>
</gene>
<dbReference type="KEGG" id="nmes:H9L09_14620"/>
<keyword evidence="2" id="KW-1185">Reference proteome</keyword>
<accession>A0A7G9R847</accession>
<dbReference type="Proteomes" id="UP000515947">
    <property type="component" value="Chromosome"/>
</dbReference>
<evidence type="ECO:0000313" key="2">
    <source>
        <dbReference type="Proteomes" id="UP000515947"/>
    </source>
</evidence>
<sequence>MLTNLMTQAVQPNAGLALPVVDRDRAASVRALPLMSGVAFAAAFAGTVDEQGTAVCTYAHIAAVAVAVKGAFPGTSAWSPPI</sequence>
<dbReference type="EMBL" id="CP060713">
    <property type="protein sequence ID" value="QNN51772.1"/>
    <property type="molecule type" value="Genomic_DNA"/>
</dbReference>
<reference evidence="1 2" key="1">
    <citation type="submission" date="2020-08" db="EMBL/GenBank/DDBJ databases">
        <title>Genome sequence of Nocardioides mesophilus KACC 16243T.</title>
        <authorList>
            <person name="Hyun D.-W."/>
            <person name="Bae J.-W."/>
        </authorList>
    </citation>
    <scope>NUCLEOTIDE SEQUENCE [LARGE SCALE GENOMIC DNA]</scope>
    <source>
        <strain evidence="1 2">KACC 16243</strain>
    </source>
</reference>
<dbReference type="AlphaFoldDB" id="A0A7G9R847"/>
<name>A0A7G9R847_9ACTN</name>
<dbReference type="RefSeq" id="WP_187577608.1">
    <property type="nucleotide sequence ID" value="NZ_CP060713.1"/>
</dbReference>
<protein>
    <submittedName>
        <fullName evidence="1">Uncharacterized protein</fullName>
    </submittedName>
</protein>
<organism evidence="1 2">
    <name type="scientific">Nocardioides mesophilus</name>
    <dbReference type="NCBI Taxonomy" id="433659"/>
    <lineage>
        <taxon>Bacteria</taxon>
        <taxon>Bacillati</taxon>
        <taxon>Actinomycetota</taxon>
        <taxon>Actinomycetes</taxon>
        <taxon>Propionibacteriales</taxon>
        <taxon>Nocardioidaceae</taxon>
        <taxon>Nocardioides</taxon>
    </lineage>
</organism>